<evidence type="ECO:0000259" key="1">
    <source>
        <dbReference type="Pfam" id="PF09722"/>
    </source>
</evidence>
<dbReference type="InterPro" id="IPR046847">
    <property type="entry name" value="Xre-like_HTH"/>
</dbReference>
<dbReference type="NCBIfam" id="TIGR02293">
    <property type="entry name" value="TAS_TIGR02293"/>
    <property type="match status" value="1"/>
</dbReference>
<comment type="caution">
    <text evidence="3">The sequence shown here is derived from an EMBL/GenBank/DDBJ whole genome shotgun (WGS) entry which is preliminary data.</text>
</comment>
<sequence length="142" mass="15177">MHALSGVAEVLGLPSRKHDPSPFALMAQIEKGLAVEALDRVAALLAPGDSGFRFDIVPRATLARRKAGGLLSADEGTRVARLARVWSLALDVWETPEAARGFLFRPHAMLEDGRPVDVVIRSEIGAELVLGLLGRLKYGTAA</sequence>
<dbReference type="InterPro" id="IPR024467">
    <property type="entry name" value="Xre/MbcA/ParS-like_toxin-bd"/>
</dbReference>
<evidence type="ECO:0000313" key="3">
    <source>
        <dbReference type="EMBL" id="MBH0240027.1"/>
    </source>
</evidence>
<gene>
    <name evidence="3" type="ORF">I5731_19570</name>
</gene>
<feature type="domain" description="Antitoxin Xre/MbcA/ParS-like toxin-binding" evidence="1">
    <location>
        <begin position="89"/>
        <end position="139"/>
    </location>
</feature>
<evidence type="ECO:0000313" key="4">
    <source>
        <dbReference type="Proteomes" id="UP000631694"/>
    </source>
</evidence>
<dbReference type="Pfam" id="PF20432">
    <property type="entry name" value="Xre-like-HTH"/>
    <property type="match status" value="1"/>
</dbReference>
<dbReference type="EMBL" id="JADZLT010000056">
    <property type="protein sequence ID" value="MBH0240027.1"/>
    <property type="molecule type" value="Genomic_DNA"/>
</dbReference>
<dbReference type="GO" id="GO:0003677">
    <property type="term" value="F:DNA binding"/>
    <property type="evidence" value="ECO:0007669"/>
    <property type="project" value="InterPro"/>
</dbReference>
<evidence type="ECO:0000259" key="2">
    <source>
        <dbReference type="Pfam" id="PF20432"/>
    </source>
</evidence>
<name>A0A931I4Z5_9HYPH</name>
<dbReference type="Proteomes" id="UP000631694">
    <property type="component" value="Unassembled WGS sequence"/>
</dbReference>
<feature type="domain" description="Antitoxin Xre-like helix-turn-helix" evidence="2">
    <location>
        <begin position="25"/>
        <end position="84"/>
    </location>
</feature>
<accession>A0A931I4Z5</accession>
<proteinExistence type="predicted"/>
<dbReference type="Pfam" id="PF09722">
    <property type="entry name" value="Xre_MbcA_ParS_C"/>
    <property type="match status" value="1"/>
</dbReference>
<protein>
    <submittedName>
        <fullName evidence="3">DUF2384 domain-containing protein</fullName>
    </submittedName>
</protein>
<keyword evidence="4" id="KW-1185">Reference proteome</keyword>
<dbReference type="InterPro" id="IPR011979">
    <property type="entry name" value="Antitox_Xre"/>
</dbReference>
<dbReference type="AlphaFoldDB" id="A0A931I4Z5"/>
<organism evidence="3 4">
    <name type="scientific">Methylobrevis albus</name>
    <dbReference type="NCBI Taxonomy" id="2793297"/>
    <lineage>
        <taxon>Bacteria</taxon>
        <taxon>Pseudomonadati</taxon>
        <taxon>Pseudomonadota</taxon>
        <taxon>Alphaproteobacteria</taxon>
        <taxon>Hyphomicrobiales</taxon>
        <taxon>Pleomorphomonadaceae</taxon>
        <taxon>Methylobrevis</taxon>
    </lineage>
</organism>
<dbReference type="RefSeq" id="WP_197313088.1">
    <property type="nucleotide sequence ID" value="NZ_JADZLT010000056.1"/>
</dbReference>
<reference evidence="3" key="1">
    <citation type="submission" date="2020-12" db="EMBL/GenBank/DDBJ databases">
        <title>Methylobrevis albus sp. nov., isolated from fresh water lack sediment.</title>
        <authorList>
            <person name="Zou Q."/>
        </authorList>
    </citation>
    <scope>NUCLEOTIDE SEQUENCE</scope>
    <source>
        <strain evidence="3">L22</strain>
    </source>
</reference>